<sequence length="32" mass="3459">MGCPPGPANTTRILNHLPRRQATTRPICEGLS</sequence>
<reference evidence="2 3" key="1">
    <citation type="submission" date="2005-07" db="EMBL/GenBank/DDBJ databases">
        <authorList>
            <person name="Mural R.J."/>
            <person name="Li P.W."/>
            <person name="Adams M.D."/>
            <person name="Amanatides P.G."/>
            <person name="Baden-Tillson H."/>
            <person name="Barnstead M."/>
            <person name="Chin S.H."/>
            <person name="Dew I."/>
            <person name="Evans C.A."/>
            <person name="Ferriera S."/>
            <person name="Flanigan M."/>
            <person name="Fosler C."/>
            <person name="Glodek A."/>
            <person name="Gu Z."/>
            <person name="Holt R.A."/>
            <person name="Jennings D."/>
            <person name="Kraft C.L."/>
            <person name="Lu F."/>
            <person name="Nguyen T."/>
            <person name="Nusskern D.R."/>
            <person name="Pfannkoch C.M."/>
            <person name="Sitter C."/>
            <person name="Sutton G.G."/>
            <person name="Venter J.C."/>
            <person name="Wang Z."/>
            <person name="Woodage T."/>
            <person name="Zheng X.H."/>
            <person name="Zhong F."/>
        </authorList>
    </citation>
    <scope>NUCLEOTIDE SEQUENCE [LARGE SCALE GENOMIC DNA]</scope>
    <source>
        <strain>BN</strain>
        <strain evidence="3">Sprague-Dawley</strain>
    </source>
</reference>
<dbReference type="EMBL" id="CH473951">
    <property type="protein sequence ID" value="EDM02444.1"/>
    <property type="molecule type" value="Genomic_DNA"/>
</dbReference>
<accession>A6HU81</accession>
<protein>
    <submittedName>
        <fullName evidence="2">RCG37012</fullName>
    </submittedName>
</protein>
<proteinExistence type="predicted"/>
<name>A6HU81_RAT</name>
<evidence type="ECO:0000313" key="3">
    <source>
        <dbReference type="Proteomes" id="UP000234681"/>
    </source>
</evidence>
<evidence type="ECO:0000256" key="1">
    <source>
        <dbReference type="SAM" id="MobiDB-lite"/>
    </source>
</evidence>
<dbReference type="Proteomes" id="UP000234681">
    <property type="component" value="Chromosome 15"/>
</dbReference>
<feature type="region of interest" description="Disordered" evidence="1">
    <location>
        <begin position="1"/>
        <end position="32"/>
    </location>
</feature>
<gene>
    <name evidence="2" type="ORF">rCG_37012</name>
</gene>
<dbReference type="AlphaFoldDB" id="A6HU81"/>
<organism evidence="2 3">
    <name type="scientific">Rattus norvegicus</name>
    <name type="common">Rat</name>
    <dbReference type="NCBI Taxonomy" id="10116"/>
    <lineage>
        <taxon>Eukaryota</taxon>
        <taxon>Metazoa</taxon>
        <taxon>Chordata</taxon>
        <taxon>Craniata</taxon>
        <taxon>Vertebrata</taxon>
        <taxon>Euteleostomi</taxon>
        <taxon>Mammalia</taxon>
        <taxon>Eutheria</taxon>
        <taxon>Euarchontoglires</taxon>
        <taxon>Glires</taxon>
        <taxon>Rodentia</taxon>
        <taxon>Myomorpha</taxon>
        <taxon>Muroidea</taxon>
        <taxon>Muridae</taxon>
        <taxon>Murinae</taxon>
        <taxon>Rattus</taxon>
    </lineage>
</organism>
<evidence type="ECO:0000313" key="2">
    <source>
        <dbReference type="EMBL" id="EDM02444.1"/>
    </source>
</evidence>